<evidence type="ECO:0000313" key="1">
    <source>
        <dbReference type="EMBL" id="VUZ53162.1"/>
    </source>
</evidence>
<proteinExistence type="predicted"/>
<dbReference type="Proteomes" id="UP000321570">
    <property type="component" value="Unassembled WGS sequence"/>
</dbReference>
<organism evidence="1 2">
    <name type="scientific">Hymenolepis diminuta</name>
    <name type="common">Rat tapeworm</name>
    <dbReference type="NCBI Taxonomy" id="6216"/>
    <lineage>
        <taxon>Eukaryota</taxon>
        <taxon>Metazoa</taxon>
        <taxon>Spiralia</taxon>
        <taxon>Lophotrochozoa</taxon>
        <taxon>Platyhelminthes</taxon>
        <taxon>Cestoda</taxon>
        <taxon>Eucestoda</taxon>
        <taxon>Cyclophyllidea</taxon>
        <taxon>Hymenolepididae</taxon>
        <taxon>Hymenolepis</taxon>
    </lineage>
</organism>
<sequence length="95" mass="10890">MADTTITNDMKTHSLIVSMKAKHSSLEITRFLKVNRSFVCKVRKEPLNENNGDELVVIRKRKEHCQRSADSLGTPELVFLSEIVSLFGQKLKRFV</sequence>
<keyword evidence="2" id="KW-1185">Reference proteome</keyword>
<name>A0A564Z120_HYMDI</name>
<accession>A0A564Z120</accession>
<reference evidence="1 2" key="1">
    <citation type="submission" date="2019-07" db="EMBL/GenBank/DDBJ databases">
        <authorList>
            <person name="Jastrzebski P J."/>
            <person name="Paukszto L."/>
            <person name="Jastrzebski P J."/>
        </authorList>
    </citation>
    <scope>NUCLEOTIDE SEQUENCE [LARGE SCALE GENOMIC DNA]</scope>
    <source>
        <strain evidence="1 2">WMS-il1</strain>
    </source>
</reference>
<dbReference type="AlphaFoldDB" id="A0A564Z120"/>
<evidence type="ECO:0000313" key="2">
    <source>
        <dbReference type="Proteomes" id="UP000321570"/>
    </source>
</evidence>
<dbReference type="EMBL" id="CABIJS010000544">
    <property type="protein sequence ID" value="VUZ53162.1"/>
    <property type="molecule type" value="Genomic_DNA"/>
</dbReference>
<gene>
    <name evidence="1" type="ORF">WMSIL1_LOCUS11493</name>
</gene>
<protein>
    <submittedName>
        <fullName evidence="1">Uncharacterized protein</fullName>
    </submittedName>
</protein>